<comment type="subunit">
    <text evidence="11">Homodimer.</text>
</comment>
<evidence type="ECO:0000259" key="12">
    <source>
        <dbReference type="Pfam" id="PF00156"/>
    </source>
</evidence>
<proteinExistence type="inferred from homology"/>
<comment type="caution">
    <text evidence="13">The sequence shown here is derived from an EMBL/GenBank/DDBJ whole genome shotgun (WGS) entry which is preliminary data.</text>
</comment>
<dbReference type="EMBL" id="LRQE01000050">
    <property type="protein sequence ID" value="KXA27813.1"/>
    <property type="molecule type" value="Genomic_DNA"/>
</dbReference>
<evidence type="ECO:0000256" key="6">
    <source>
        <dbReference type="ARBA" id="ARBA00011893"/>
    </source>
</evidence>
<sequence length="182" mass="20190">MAKMIYYKGMGEIMELKDTIRAIEDYPKEGVIFRDITTLLKDKDAFKKAVDEMAAKIDEDVDKIIGIEARGFIFGAALAYKLNKGFIPVRKPGKLPWDKLSESYDLEYGQDSIEIHKDALEPGEKVVIVDDLLATGGTSKACLKLVRSLGGEVSSLLFLAELEGLKGRDVLKGEKVLSVIKY</sequence>
<dbReference type="Gene3D" id="3.40.50.2020">
    <property type="match status" value="1"/>
</dbReference>
<protein>
    <recommendedName>
        <fullName evidence="6 11">Adenine phosphoribosyltransferase</fullName>
        <shortName evidence="11">APRT</shortName>
        <ecNumber evidence="6 11">2.4.2.7</ecNumber>
    </recommendedName>
</protein>
<dbReference type="CDD" id="cd06223">
    <property type="entry name" value="PRTases_typeI"/>
    <property type="match status" value="1"/>
</dbReference>
<comment type="function">
    <text evidence="2 11">Catalyzes a salvage reaction resulting in the formation of AMP, that is energically less costly than de novo synthesis.</text>
</comment>
<evidence type="ECO:0000256" key="7">
    <source>
        <dbReference type="ARBA" id="ARBA00022490"/>
    </source>
</evidence>
<dbReference type="NCBIfam" id="NF002634">
    <property type="entry name" value="PRK02304.1-3"/>
    <property type="match status" value="1"/>
</dbReference>
<comment type="pathway">
    <text evidence="4 11">Purine metabolism; AMP biosynthesis via salvage pathway; AMP from adenine: step 1/1.</text>
</comment>
<dbReference type="FunFam" id="3.40.50.2020:FF:000021">
    <property type="entry name" value="Adenine phosphoribosyltransferase"/>
    <property type="match status" value="1"/>
</dbReference>
<evidence type="ECO:0000256" key="9">
    <source>
        <dbReference type="ARBA" id="ARBA00022679"/>
    </source>
</evidence>
<organism evidence="13">
    <name type="scientific">Peptoniphilus harei</name>
    <dbReference type="NCBI Taxonomy" id="54005"/>
    <lineage>
        <taxon>Bacteria</taxon>
        <taxon>Bacillati</taxon>
        <taxon>Bacillota</taxon>
        <taxon>Tissierellia</taxon>
        <taxon>Tissierellales</taxon>
        <taxon>Peptoniphilaceae</taxon>
        <taxon>Peptoniphilus</taxon>
    </lineage>
</organism>
<comment type="catalytic activity">
    <reaction evidence="1 11">
        <text>AMP + diphosphate = 5-phospho-alpha-D-ribose 1-diphosphate + adenine</text>
        <dbReference type="Rhea" id="RHEA:16609"/>
        <dbReference type="ChEBI" id="CHEBI:16708"/>
        <dbReference type="ChEBI" id="CHEBI:33019"/>
        <dbReference type="ChEBI" id="CHEBI:58017"/>
        <dbReference type="ChEBI" id="CHEBI:456215"/>
        <dbReference type="EC" id="2.4.2.7"/>
    </reaction>
</comment>
<dbReference type="GO" id="GO:0003999">
    <property type="term" value="F:adenine phosphoribosyltransferase activity"/>
    <property type="evidence" value="ECO:0007669"/>
    <property type="project" value="UniProtKB-UniRule"/>
</dbReference>
<evidence type="ECO:0000256" key="10">
    <source>
        <dbReference type="ARBA" id="ARBA00022726"/>
    </source>
</evidence>
<evidence type="ECO:0000256" key="1">
    <source>
        <dbReference type="ARBA" id="ARBA00000868"/>
    </source>
</evidence>
<dbReference type="PANTHER" id="PTHR32315:SF3">
    <property type="entry name" value="ADENINE PHOSPHORIBOSYLTRANSFERASE"/>
    <property type="match status" value="1"/>
</dbReference>
<dbReference type="GO" id="GO:0044209">
    <property type="term" value="P:AMP salvage"/>
    <property type="evidence" value="ECO:0007669"/>
    <property type="project" value="UniProtKB-UniRule"/>
</dbReference>
<evidence type="ECO:0000256" key="3">
    <source>
        <dbReference type="ARBA" id="ARBA00004496"/>
    </source>
</evidence>
<evidence type="ECO:0000256" key="5">
    <source>
        <dbReference type="ARBA" id="ARBA00008391"/>
    </source>
</evidence>
<evidence type="ECO:0000256" key="8">
    <source>
        <dbReference type="ARBA" id="ARBA00022676"/>
    </source>
</evidence>
<keyword evidence="8 11" id="KW-0328">Glycosyltransferase</keyword>
<dbReference type="HAMAP" id="MF_00004">
    <property type="entry name" value="Aden_phosphoribosyltr"/>
    <property type="match status" value="1"/>
</dbReference>
<accession>A0A133PH88</accession>
<evidence type="ECO:0000313" key="14">
    <source>
        <dbReference type="Proteomes" id="UP000070174"/>
    </source>
</evidence>
<gene>
    <name evidence="11" type="primary">apt</name>
    <name evidence="13" type="ORF">HMPREF3229_01884</name>
</gene>
<comment type="subcellular location">
    <subcellularLocation>
        <location evidence="3 11">Cytoplasm</location>
    </subcellularLocation>
</comment>
<evidence type="ECO:0000256" key="4">
    <source>
        <dbReference type="ARBA" id="ARBA00004659"/>
    </source>
</evidence>
<dbReference type="Proteomes" id="UP000070174">
    <property type="component" value="Unassembled WGS sequence"/>
</dbReference>
<dbReference type="NCBIfam" id="NF002636">
    <property type="entry name" value="PRK02304.1-5"/>
    <property type="match status" value="1"/>
</dbReference>
<dbReference type="PATRIC" id="fig|54005.3.peg.1847"/>
<dbReference type="GO" id="GO:0006166">
    <property type="term" value="P:purine ribonucleoside salvage"/>
    <property type="evidence" value="ECO:0007669"/>
    <property type="project" value="UniProtKB-UniRule"/>
</dbReference>
<reference evidence="13 14" key="1">
    <citation type="submission" date="2016-01" db="EMBL/GenBank/DDBJ databases">
        <authorList>
            <person name="Oliw E.H."/>
        </authorList>
    </citation>
    <scope>NUCLEOTIDE SEQUENCE [LARGE SCALE GENOMIC DNA]</scope>
    <source>
        <strain evidence="13 14">CMW7756A</strain>
    </source>
</reference>
<dbReference type="InterPro" id="IPR050054">
    <property type="entry name" value="UPRTase/APRTase"/>
</dbReference>
<dbReference type="GO" id="GO:0006168">
    <property type="term" value="P:adenine salvage"/>
    <property type="evidence" value="ECO:0007669"/>
    <property type="project" value="InterPro"/>
</dbReference>
<evidence type="ECO:0000256" key="2">
    <source>
        <dbReference type="ARBA" id="ARBA00003968"/>
    </source>
</evidence>
<evidence type="ECO:0000313" key="13">
    <source>
        <dbReference type="EMBL" id="KXA27813.1"/>
    </source>
</evidence>
<keyword evidence="7 11" id="KW-0963">Cytoplasm</keyword>
<keyword evidence="9 11" id="KW-0808">Transferase</keyword>
<dbReference type="NCBIfam" id="TIGR01090">
    <property type="entry name" value="apt"/>
    <property type="match status" value="1"/>
</dbReference>
<evidence type="ECO:0000256" key="11">
    <source>
        <dbReference type="HAMAP-Rule" id="MF_00004"/>
    </source>
</evidence>
<dbReference type="GO" id="GO:0016208">
    <property type="term" value="F:AMP binding"/>
    <property type="evidence" value="ECO:0007669"/>
    <property type="project" value="TreeGrafter"/>
</dbReference>
<dbReference type="InterPro" id="IPR005764">
    <property type="entry name" value="Ade_phspho_trans"/>
</dbReference>
<dbReference type="GO" id="GO:0005737">
    <property type="term" value="C:cytoplasm"/>
    <property type="evidence" value="ECO:0007669"/>
    <property type="project" value="UniProtKB-SubCell"/>
</dbReference>
<comment type="similarity">
    <text evidence="5 11">Belongs to the purine/pyrimidine phosphoribosyltransferase family.</text>
</comment>
<dbReference type="UniPathway" id="UPA00588">
    <property type="reaction ID" value="UER00646"/>
</dbReference>
<keyword evidence="10 11" id="KW-0660">Purine salvage</keyword>
<dbReference type="SUPFAM" id="SSF53271">
    <property type="entry name" value="PRTase-like"/>
    <property type="match status" value="1"/>
</dbReference>
<dbReference type="AlphaFoldDB" id="A0A133PH88"/>
<name>A0A133PH88_9FIRM</name>
<dbReference type="PANTHER" id="PTHR32315">
    <property type="entry name" value="ADENINE PHOSPHORIBOSYLTRANSFERASE"/>
    <property type="match status" value="1"/>
</dbReference>
<dbReference type="InterPro" id="IPR029057">
    <property type="entry name" value="PRTase-like"/>
</dbReference>
<dbReference type="InterPro" id="IPR000836">
    <property type="entry name" value="PRTase_dom"/>
</dbReference>
<dbReference type="GO" id="GO:0002055">
    <property type="term" value="F:adenine binding"/>
    <property type="evidence" value="ECO:0007669"/>
    <property type="project" value="TreeGrafter"/>
</dbReference>
<dbReference type="Pfam" id="PF00156">
    <property type="entry name" value="Pribosyltran"/>
    <property type="match status" value="1"/>
</dbReference>
<dbReference type="NCBIfam" id="NF002633">
    <property type="entry name" value="PRK02304.1-2"/>
    <property type="match status" value="1"/>
</dbReference>
<dbReference type="EC" id="2.4.2.7" evidence="6 11"/>
<feature type="domain" description="Phosphoribosyltransferase" evidence="12">
    <location>
        <begin position="40"/>
        <end position="161"/>
    </location>
</feature>